<reference evidence="7" key="1">
    <citation type="submission" date="2018-04" db="EMBL/GenBank/DDBJ databases">
        <authorList>
            <person name="Go L.Y."/>
            <person name="Mitchell J.A."/>
        </authorList>
    </citation>
    <scope>NUCLEOTIDE SEQUENCE</scope>
    <source>
        <tissue evidence="7">Whole organism</tissue>
    </source>
</reference>
<dbReference type="SMART" id="SM00064">
    <property type="entry name" value="FYVE"/>
    <property type="match status" value="1"/>
</dbReference>
<accession>A0A336MV61</accession>
<dbReference type="InterPro" id="IPR011011">
    <property type="entry name" value="Znf_FYVE_PHD"/>
</dbReference>
<dbReference type="PROSITE" id="PS50178">
    <property type="entry name" value="ZF_FYVE"/>
    <property type="match status" value="1"/>
</dbReference>
<dbReference type="GO" id="GO:0000285">
    <property type="term" value="F:1-phosphatidylinositol-3-phosphate 5-kinase activity"/>
    <property type="evidence" value="ECO:0007669"/>
    <property type="project" value="InterPro"/>
</dbReference>
<dbReference type="GO" id="GO:1903426">
    <property type="term" value="P:regulation of reactive oxygen species biosynthetic process"/>
    <property type="evidence" value="ECO:0007669"/>
    <property type="project" value="TreeGrafter"/>
</dbReference>
<protein>
    <submittedName>
        <fullName evidence="8">CSON008086 protein</fullName>
    </submittedName>
</protein>
<feature type="domain" description="FYVE-type" evidence="6">
    <location>
        <begin position="141"/>
        <end position="201"/>
    </location>
</feature>
<dbReference type="InterPro" id="IPR013083">
    <property type="entry name" value="Znf_RING/FYVE/PHD"/>
</dbReference>
<feature type="region of interest" description="Disordered" evidence="5">
    <location>
        <begin position="43"/>
        <end position="103"/>
    </location>
</feature>
<evidence type="ECO:0000313" key="7">
    <source>
        <dbReference type="EMBL" id="SSX15115.1"/>
    </source>
</evidence>
<dbReference type="EMBL" id="UFQS01003052">
    <property type="protein sequence ID" value="SSX15115.1"/>
    <property type="molecule type" value="Genomic_DNA"/>
</dbReference>
<dbReference type="GO" id="GO:0052810">
    <property type="term" value="F:1-phosphatidylinositol-5-kinase activity"/>
    <property type="evidence" value="ECO:0007669"/>
    <property type="project" value="TreeGrafter"/>
</dbReference>
<dbReference type="GO" id="GO:0031410">
    <property type="term" value="C:cytoplasmic vesicle"/>
    <property type="evidence" value="ECO:0007669"/>
    <property type="project" value="TreeGrafter"/>
</dbReference>
<gene>
    <name evidence="8" type="primary">CSON008086</name>
</gene>
<evidence type="ECO:0000313" key="8">
    <source>
        <dbReference type="EMBL" id="SSX34494.1"/>
    </source>
</evidence>
<dbReference type="GO" id="GO:0008270">
    <property type="term" value="F:zinc ion binding"/>
    <property type="evidence" value="ECO:0007669"/>
    <property type="project" value="UniProtKB-KW"/>
</dbReference>
<dbReference type="PANTHER" id="PTHR46715:SF1">
    <property type="entry name" value="1-PHOSPHATIDYLINOSITOL 3-PHOSPHATE 5-KINASE"/>
    <property type="match status" value="1"/>
</dbReference>
<dbReference type="Gene3D" id="3.30.40.10">
    <property type="entry name" value="Zinc/RING finger domain, C3HC4 (zinc finger)"/>
    <property type="match status" value="1"/>
</dbReference>
<dbReference type="CDD" id="cd15725">
    <property type="entry name" value="FYVE_PIKfyve_Fab1"/>
    <property type="match status" value="1"/>
</dbReference>
<dbReference type="InterPro" id="IPR017455">
    <property type="entry name" value="Znf_FYVE-rel"/>
</dbReference>
<proteinExistence type="predicted"/>
<dbReference type="GO" id="GO:0012506">
    <property type="term" value="C:vesicle membrane"/>
    <property type="evidence" value="ECO:0007669"/>
    <property type="project" value="TreeGrafter"/>
</dbReference>
<feature type="compositionally biased region" description="Basic and acidic residues" evidence="5">
    <location>
        <begin position="61"/>
        <end position="95"/>
    </location>
</feature>
<feature type="compositionally biased region" description="Polar residues" evidence="5">
    <location>
        <begin position="43"/>
        <end position="58"/>
    </location>
</feature>
<dbReference type="GO" id="GO:0032438">
    <property type="term" value="P:melanosome organization"/>
    <property type="evidence" value="ECO:0007669"/>
    <property type="project" value="TreeGrafter"/>
</dbReference>
<name>A0A336MV61_CULSO</name>
<organism evidence="8">
    <name type="scientific">Culicoides sonorensis</name>
    <name type="common">Biting midge</name>
    <dbReference type="NCBI Taxonomy" id="179676"/>
    <lineage>
        <taxon>Eukaryota</taxon>
        <taxon>Metazoa</taxon>
        <taxon>Ecdysozoa</taxon>
        <taxon>Arthropoda</taxon>
        <taxon>Hexapoda</taxon>
        <taxon>Insecta</taxon>
        <taxon>Pterygota</taxon>
        <taxon>Neoptera</taxon>
        <taxon>Endopterygota</taxon>
        <taxon>Diptera</taxon>
        <taxon>Nematocera</taxon>
        <taxon>Chironomoidea</taxon>
        <taxon>Ceratopogonidae</taxon>
        <taxon>Ceratopogoninae</taxon>
        <taxon>Culicoides</taxon>
        <taxon>Monoculicoides</taxon>
    </lineage>
</organism>
<reference evidence="8" key="2">
    <citation type="submission" date="2018-07" db="EMBL/GenBank/DDBJ databases">
        <authorList>
            <person name="Quirk P.G."/>
            <person name="Krulwich T.A."/>
        </authorList>
    </citation>
    <scope>NUCLEOTIDE SEQUENCE</scope>
</reference>
<evidence type="ECO:0000256" key="3">
    <source>
        <dbReference type="ARBA" id="ARBA00022833"/>
    </source>
</evidence>
<dbReference type="InterPro" id="IPR043548">
    <property type="entry name" value="PIKfyve"/>
</dbReference>
<evidence type="ECO:0000259" key="6">
    <source>
        <dbReference type="PROSITE" id="PS50178"/>
    </source>
</evidence>
<dbReference type="PANTHER" id="PTHR46715">
    <property type="entry name" value="1-PHOSPHATIDYLINOSITOL 3-PHOSPHATE 5-KINASE"/>
    <property type="match status" value="1"/>
</dbReference>
<dbReference type="FunFam" id="3.30.40.10:FF:000057">
    <property type="entry name" value="1-phosphatidylinositol 3-phosphate 5-kinase isoform X1"/>
    <property type="match status" value="1"/>
</dbReference>
<evidence type="ECO:0000256" key="5">
    <source>
        <dbReference type="SAM" id="MobiDB-lite"/>
    </source>
</evidence>
<dbReference type="EMBL" id="UFQT01003052">
    <property type="protein sequence ID" value="SSX34494.1"/>
    <property type="molecule type" value="Genomic_DNA"/>
</dbReference>
<dbReference type="Pfam" id="PF01363">
    <property type="entry name" value="FYVE"/>
    <property type="match status" value="1"/>
</dbReference>
<dbReference type="InterPro" id="IPR000306">
    <property type="entry name" value="Znf_FYVE"/>
</dbReference>
<evidence type="ECO:0000256" key="4">
    <source>
        <dbReference type="PROSITE-ProRule" id="PRU00091"/>
    </source>
</evidence>
<keyword evidence="3" id="KW-0862">Zinc</keyword>
<evidence type="ECO:0000256" key="2">
    <source>
        <dbReference type="ARBA" id="ARBA00022771"/>
    </source>
</evidence>
<dbReference type="SUPFAM" id="SSF57903">
    <property type="entry name" value="FYVE/PHD zinc finger"/>
    <property type="match status" value="1"/>
</dbReference>
<evidence type="ECO:0000256" key="1">
    <source>
        <dbReference type="ARBA" id="ARBA00022723"/>
    </source>
</evidence>
<sequence length="486" mass="54570">MNTNRNLHSTKVLTEFARDFDDEEDTGILSQFVNKISNIVNTNYNSLSGYPSTSTNIETGEDGKKEGSGENSPKREGDVKEKQEKVVLQPEKPDELPLDSESAAGRTPLNVIRRISNLIAQKDNSLHNYKDTDLHKFWMPDSKSKECYECCQKFTTFRRKHHCRLCGQIFCSKCCNQVVPGKIIMCSGDLKVCTYCSKVVLSYLKSPDITADLKSDLQALQADLSTKFSSPISNQSNQGPTLAPNDAHLLRHRKISVGYHEERHVSSPNLTHADRRSILQQSNTIKMLYEDMMKALPHFNRGRDLVSYLINTHKSGDHEEAVAILNAIIGAGYLVPLIEVNENETEPEPQDVSIFPTFNENLVYKSGNVVESQNESKNKDGDGNYVQLRHSLTATSEEGPMLSTTPDSSLYNVAKDFEAQDSIFASVGAKPLTESFCEHEEQLLCNSTPPKRPLGRIMVKDPHQHQCSCRQSNSSRNRLFRFNGHP</sequence>
<dbReference type="VEuPathDB" id="VectorBase:CSON008086"/>
<keyword evidence="1" id="KW-0479">Metal-binding</keyword>
<keyword evidence="2 4" id="KW-0863">Zinc-finger</keyword>
<dbReference type="AlphaFoldDB" id="A0A336MV61"/>
<dbReference type="GO" id="GO:0090385">
    <property type="term" value="P:phagosome-lysosome fusion"/>
    <property type="evidence" value="ECO:0007669"/>
    <property type="project" value="TreeGrafter"/>
</dbReference>